<gene>
    <name evidence="1" type="ORF">L2E82_37346</name>
</gene>
<protein>
    <submittedName>
        <fullName evidence="1">Uncharacterized protein</fullName>
    </submittedName>
</protein>
<accession>A0ACB9AE06</accession>
<proteinExistence type="predicted"/>
<evidence type="ECO:0000313" key="2">
    <source>
        <dbReference type="Proteomes" id="UP001055811"/>
    </source>
</evidence>
<organism evidence="1 2">
    <name type="scientific">Cichorium intybus</name>
    <name type="common">Chicory</name>
    <dbReference type="NCBI Taxonomy" id="13427"/>
    <lineage>
        <taxon>Eukaryota</taxon>
        <taxon>Viridiplantae</taxon>
        <taxon>Streptophyta</taxon>
        <taxon>Embryophyta</taxon>
        <taxon>Tracheophyta</taxon>
        <taxon>Spermatophyta</taxon>
        <taxon>Magnoliopsida</taxon>
        <taxon>eudicotyledons</taxon>
        <taxon>Gunneridae</taxon>
        <taxon>Pentapetalae</taxon>
        <taxon>asterids</taxon>
        <taxon>campanulids</taxon>
        <taxon>Asterales</taxon>
        <taxon>Asteraceae</taxon>
        <taxon>Cichorioideae</taxon>
        <taxon>Cichorieae</taxon>
        <taxon>Cichoriinae</taxon>
        <taxon>Cichorium</taxon>
    </lineage>
</organism>
<comment type="caution">
    <text evidence="1">The sequence shown here is derived from an EMBL/GenBank/DDBJ whole genome shotgun (WGS) entry which is preliminary data.</text>
</comment>
<name>A0ACB9AE06_CICIN</name>
<dbReference type="Proteomes" id="UP001055811">
    <property type="component" value="Linkage Group LG07"/>
</dbReference>
<evidence type="ECO:0000313" key="1">
    <source>
        <dbReference type="EMBL" id="KAI3708201.1"/>
    </source>
</evidence>
<reference evidence="2" key="1">
    <citation type="journal article" date="2022" name="Mol. Ecol. Resour.">
        <title>The genomes of chicory, endive, great burdock and yacon provide insights into Asteraceae palaeo-polyploidization history and plant inulin production.</title>
        <authorList>
            <person name="Fan W."/>
            <person name="Wang S."/>
            <person name="Wang H."/>
            <person name="Wang A."/>
            <person name="Jiang F."/>
            <person name="Liu H."/>
            <person name="Zhao H."/>
            <person name="Xu D."/>
            <person name="Zhang Y."/>
        </authorList>
    </citation>
    <scope>NUCLEOTIDE SEQUENCE [LARGE SCALE GENOMIC DNA]</scope>
    <source>
        <strain evidence="2">cv. Punajuju</strain>
    </source>
</reference>
<keyword evidence="2" id="KW-1185">Reference proteome</keyword>
<dbReference type="EMBL" id="CM042015">
    <property type="protein sequence ID" value="KAI3708201.1"/>
    <property type="molecule type" value="Genomic_DNA"/>
</dbReference>
<reference evidence="1 2" key="2">
    <citation type="journal article" date="2022" name="Mol. Ecol. Resour.">
        <title>The genomes of chicory, endive, great burdock and yacon provide insights into Asteraceae paleo-polyploidization history and plant inulin production.</title>
        <authorList>
            <person name="Fan W."/>
            <person name="Wang S."/>
            <person name="Wang H."/>
            <person name="Wang A."/>
            <person name="Jiang F."/>
            <person name="Liu H."/>
            <person name="Zhao H."/>
            <person name="Xu D."/>
            <person name="Zhang Y."/>
        </authorList>
    </citation>
    <scope>NUCLEOTIDE SEQUENCE [LARGE SCALE GENOMIC DNA]</scope>
    <source>
        <strain evidence="2">cv. Punajuju</strain>
        <tissue evidence="1">Leaves</tissue>
    </source>
</reference>
<sequence length="255" mass="28950">MDFTEKERCVLCDRGGKLLVCDDNGCPISVHKECMGCSPRFNENGNFYCPYCFYRQLTTETSRLRNKAMLAKKALSSFLGEDISHGNYLKTDVQNQSKPTSLSESKHETSVSEQSDRIPNRHGEFSGVCDGNTCRIMVVYDGNTGIPKAQEMNGERVESGNRVPVEDEAESCEKGSTGLNAKFSLLKGKRRRWSEEEEDMLKEGVQKFSLTAKKNFPWRKVLEFGRHIFDASRTPSDLKDKWRNMDKKTSLTSIN</sequence>